<name>A0AAV5JGZ7_9ROSI</name>
<reference evidence="2 3" key="1">
    <citation type="journal article" date="2021" name="Commun. Biol.">
        <title>The genome of Shorea leprosula (Dipterocarpaceae) highlights the ecological relevance of drought in aseasonal tropical rainforests.</title>
        <authorList>
            <person name="Ng K.K.S."/>
            <person name="Kobayashi M.J."/>
            <person name="Fawcett J.A."/>
            <person name="Hatakeyama M."/>
            <person name="Paape T."/>
            <person name="Ng C.H."/>
            <person name="Ang C.C."/>
            <person name="Tnah L.H."/>
            <person name="Lee C.T."/>
            <person name="Nishiyama T."/>
            <person name="Sese J."/>
            <person name="O'Brien M.J."/>
            <person name="Copetti D."/>
            <person name="Mohd Noor M.I."/>
            <person name="Ong R.C."/>
            <person name="Putra M."/>
            <person name="Sireger I.Z."/>
            <person name="Indrioko S."/>
            <person name="Kosugi Y."/>
            <person name="Izuno A."/>
            <person name="Isagi Y."/>
            <person name="Lee S.L."/>
            <person name="Shimizu K.K."/>
        </authorList>
    </citation>
    <scope>NUCLEOTIDE SEQUENCE [LARGE SCALE GENOMIC DNA]</scope>
    <source>
        <strain evidence="2">214</strain>
    </source>
</reference>
<evidence type="ECO:0000313" key="3">
    <source>
        <dbReference type="Proteomes" id="UP001054252"/>
    </source>
</evidence>
<dbReference type="PANTHER" id="PTHR36143">
    <property type="entry name" value="OS08G0177500 PROTEIN"/>
    <property type="match status" value="1"/>
</dbReference>
<gene>
    <name evidence="2" type="ORF">SLEP1_g22594</name>
</gene>
<organism evidence="2 3">
    <name type="scientific">Rubroshorea leprosula</name>
    <dbReference type="NCBI Taxonomy" id="152421"/>
    <lineage>
        <taxon>Eukaryota</taxon>
        <taxon>Viridiplantae</taxon>
        <taxon>Streptophyta</taxon>
        <taxon>Embryophyta</taxon>
        <taxon>Tracheophyta</taxon>
        <taxon>Spermatophyta</taxon>
        <taxon>Magnoliopsida</taxon>
        <taxon>eudicotyledons</taxon>
        <taxon>Gunneridae</taxon>
        <taxon>Pentapetalae</taxon>
        <taxon>rosids</taxon>
        <taxon>malvids</taxon>
        <taxon>Malvales</taxon>
        <taxon>Dipterocarpaceae</taxon>
        <taxon>Rubroshorea</taxon>
    </lineage>
</organism>
<comment type="caution">
    <text evidence="2">The sequence shown here is derived from an EMBL/GenBank/DDBJ whole genome shotgun (WGS) entry which is preliminary data.</text>
</comment>
<dbReference type="AlphaFoldDB" id="A0AAV5JGZ7"/>
<feature type="compositionally biased region" description="Basic and acidic residues" evidence="1">
    <location>
        <begin position="52"/>
        <end position="62"/>
    </location>
</feature>
<feature type="compositionally biased region" description="Basic and acidic residues" evidence="1">
    <location>
        <begin position="107"/>
        <end position="125"/>
    </location>
</feature>
<dbReference type="EMBL" id="BPVZ01000034">
    <property type="protein sequence ID" value="GKV11330.1"/>
    <property type="molecule type" value="Genomic_DNA"/>
</dbReference>
<evidence type="ECO:0000256" key="1">
    <source>
        <dbReference type="SAM" id="MobiDB-lite"/>
    </source>
</evidence>
<dbReference type="Proteomes" id="UP001054252">
    <property type="component" value="Unassembled WGS sequence"/>
</dbReference>
<proteinExistence type="predicted"/>
<dbReference type="PANTHER" id="PTHR36143:SF4">
    <property type="entry name" value="OS08G0177500 PROTEIN"/>
    <property type="match status" value="1"/>
</dbReference>
<keyword evidence="3" id="KW-1185">Reference proteome</keyword>
<sequence>MKRKAEDMKANINSLRNERMELDRRLLEMQSIIDSFKDEQKTIESALEEKRNEIKMPREKNTEMGNENLQEVCTRRKRPLNPRDEAGGQIHEATGSMDGMSSAKGEVGNEQKSTELKEEQSSERV</sequence>
<evidence type="ECO:0000313" key="2">
    <source>
        <dbReference type="EMBL" id="GKV11330.1"/>
    </source>
</evidence>
<protein>
    <submittedName>
        <fullName evidence="2">Uncharacterized protein</fullName>
    </submittedName>
</protein>
<feature type="region of interest" description="Disordered" evidence="1">
    <location>
        <begin position="52"/>
        <end position="125"/>
    </location>
</feature>
<accession>A0AAV5JGZ7</accession>